<organism evidence="2 3">
    <name type="scientific">Portunus trituberculatus</name>
    <name type="common">Swimming crab</name>
    <name type="synonym">Neptunus trituberculatus</name>
    <dbReference type="NCBI Taxonomy" id="210409"/>
    <lineage>
        <taxon>Eukaryota</taxon>
        <taxon>Metazoa</taxon>
        <taxon>Ecdysozoa</taxon>
        <taxon>Arthropoda</taxon>
        <taxon>Crustacea</taxon>
        <taxon>Multicrustacea</taxon>
        <taxon>Malacostraca</taxon>
        <taxon>Eumalacostraca</taxon>
        <taxon>Eucarida</taxon>
        <taxon>Decapoda</taxon>
        <taxon>Pleocyemata</taxon>
        <taxon>Brachyura</taxon>
        <taxon>Eubrachyura</taxon>
        <taxon>Portunoidea</taxon>
        <taxon>Portunidae</taxon>
        <taxon>Portuninae</taxon>
        <taxon>Portunus</taxon>
    </lineage>
</organism>
<proteinExistence type="predicted"/>
<feature type="compositionally biased region" description="Polar residues" evidence="1">
    <location>
        <begin position="23"/>
        <end position="40"/>
    </location>
</feature>
<feature type="region of interest" description="Disordered" evidence="1">
    <location>
        <begin position="1"/>
        <end position="88"/>
    </location>
</feature>
<gene>
    <name evidence="2" type="ORF">E2C01_006558</name>
</gene>
<comment type="caution">
    <text evidence="2">The sequence shown here is derived from an EMBL/GenBank/DDBJ whole genome shotgun (WGS) entry which is preliminary data.</text>
</comment>
<keyword evidence="3" id="KW-1185">Reference proteome</keyword>
<name>A0A5B7CVJ1_PORTR</name>
<feature type="compositionally biased region" description="Pro residues" evidence="1">
    <location>
        <begin position="1"/>
        <end position="10"/>
    </location>
</feature>
<evidence type="ECO:0000313" key="2">
    <source>
        <dbReference type="EMBL" id="MPC13812.1"/>
    </source>
</evidence>
<protein>
    <submittedName>
        <fullName evidence="2">Uncharacterized protein</fullName>
    </submittedName>
</protein>
<dbReference type="Proteomes" id="UP000324222">
    <property type="component" value="Unassembled WGS sequence"/>
</dbReference>
<dbReference type="AlphaFoldDB" id="A0A5B7CVJ1"/>
<evidence type="ECO:0000313" key="3">
    <source>
        <dbReference type="Proteomes" id="UP000324222"/>
    </source>
</evidence>
<sequence>MMDLATPPPLGNDISLKAPPYHTTRQALEYTSASRGQNAHRSLPYPSPLLIQNKNRSSTSSSSHAQHASPAMSPSVAKKKRKSLTLKNVPFPHTRVDVSSLVMPCPASGQQELTRCLGDREGGDLR</sequence>
<evidence type="ECO:0000256" key="1">
    <source>
        <dbReference type="SAM" id="MobiDB-lite"/>
    </source>
</evidence>
<dbReference type="EMBL" id="VSRR010000307">
    <property type="protein sequence ID" value="MPC13812.1"/>
    <property type="molecule type" value="Genomic_DNA"/>
</dbReference>
<accession>A0A5B7CVJ1</accession>
<reference evidence="2 3" key="1">
    <citation type="submission" date="2019-05" db="EMBL/GenBank/DDBJ databases">
        <title>Another draft genome of Portunus trituberculatus and its Hox gene families provides insights of decapod evolution.</title>
        <authorList>
            <person name="Jeong J.-H."/>
            <person name="Song I."/>
            <person name="Kim S."/>
            <person name="Choi T."/>
            <person name="Kim D."/>
            <person name="Ryu S."/>
            <person name="Kim W."/>
        </authorList>
    </citation>
    <scope>NUCLEOTIDE SEQUENCE [LARGE SCALE GENOMIC DNA]</scope>
    <source>
        <tissue evidence="2">Muscle</tissue>
    </source>
</reference>
<feature type="compositionally biased region" description="Low complexity" evidence="1">
    <location>
        <begin position="57"/>
        <end position="75"/>
    </location>
</feature>